<protein>
    <submittedName>
        <fullName evidence="2">Glycosyltransferase involved in cell wall bisynthesis</fullName>
    </submittedName>
</protein>
<dbReference type="Pfam" id="PF13579">
    <property type="entry name" value="Glyco_trans_4_4"/>
    <property type="match status" value="1"/>
</dbReference>
<proteinExistence type="predicted"/>
<evidence type="ECO:0000313" key="3">
    <source>
        <dbReference type="Proteomes" id="UP000190027"/>
    </source>
</evidence>
<name>A0A1T4W9B2_9BACT</name>
<dbReference type="RefSeq" id="WP_078716134.1">
    <property type="nucleotide sequence ID" value="NZ_FUYC01000002.1"/>
</dbReference>
<keyword evidence="2" id="KW-0808">Transferase</keyword>
<dbReference type="Gene3D" id="3.40.50.2000">
    <property type="entry name" value="Glycogen Phosphorylase B"/>
    <property type="match status" value="1"/>
</dbReference>
<dbReference type="SUPFAM" id="SSF53756">
    <property type="entry name" value="UDP-Glycosyltransferase/glycogen phosphorylase"/>
    <property type="match status" value="1"/>
</dbReference>
<dbReference type="OrthoDB" id="7366221at2"/>
<dbReference type="InterPro" id="IPR028098">
    <property type="entry name" value="Glyco_trans_4-like_N"/>
</dbReference>
<dbReference type="STRING" id="1121449.SAMN02745704_00552"/>
<gene>
    <name evidence="2" type="ORF">SAMN02745704_00552</name>
</gene>
<evidence type="ECO:0000259" key="1">
    <source>
        <dbReference type="Pfam" id="PF13579"/>
    </source>
</evidence>
<dbReference type="AlphaFoldDB" id="A0A1T4W9B2"/>
<accession>A0A1T4W9B2</accession>
<dbReference type="EMBL" id="FUYC01000002">
    <property type="protein sequence ID" value="SKA73904.1"/>
    <property type="molecule type" value="Genomic_DNA"/>
</dbReference>
<dbReference type="Proteomes" id="UP000190027">
    <property type="component" value="Unassembled WGS sequence"/>
</dbReference>
<feature type="domain" description="Glycosyltransferase subfamily 4-like N-terminal" evidence="1">
    <location>
        <begin position="22"/>
        <end position="213"/>
    </location>
</feature>
<dbReference type="GO" id="GO:0016757">
    <property type="term" value="F:glycosyltransferase activity"/>
    <property type="evidence" value="ECO:0007669"/>
    <property type="project" value="UniProtKB-ARBA"/>
</dbReference>
<evidence type="ECO:0000313" key="2">
    <source>
        <dbReference type="EMBL" id="SKA73904.1"/>
    </source>
</evidence>
<reference evidence="2 3" key="1">
    <citation type="submission" date="2017-02" db="EMBL/GenBank/DDBJ databases">
        <authorList>
            <person name="Peterson S.W."/>
        </authorList>
    </citation>
    <scope>NUCLEOTIDE SEQUENCE [LARGE SCALE GENOMIC DNA]</scope>
    <source>
        <strain evidence="2 3">DSM 16080</strain>
    </source>
</reference>
<organism evidence="2 3">
    <name type="scientific">Paucidesulfovibrio gracilis DSM 16080</name>
    <dbReference type="NCBI Taxonomy" id="1121449"/>
    <lineage>
        <taxon>Bacteria</taxon>
        <taxon>Pseudomonadati</taxon>
        <taxon>Thermodesulfobacteriota</taxon>
        <taxon>Desulfovibrionia</taxon>
        <taxon>Desulfovibrionales</taxon>
        <taxon>Desulfovibrionaceae</taxon>
        <taxon>Paucidesulfovibrio</taxon>
    </lineage>
</organism>
<keyword evidence="3" id="KW-1185">Reference proteome</keyword>
<sequence length="413" mass="46138">MSPVLVIAFKFPPFAGVGGFRWTKMVKYLARLGREVHVVTVDWDASGPGILPEKYYSPLVHVHRIASGFPHKQLHYRGNDPSCIALREEARTQMMDSGFFDEAGAWGETLIPACRELIARHGIRLAIATGHPFHANEWAAALKAQTPGLKLIQDFRDLISSLMVNTAATQDDCLAMQRRCVEQADAVVAISAGMVRILQQETPSDIYHVIRNGFDPERLEAFRKSPEDRRPTAPLSFCYLGSLGFGRHLVMDSFLQAVARVAARGRRILVTMCGDNHGYIAKKFRNLVDARILRLHPSMPWDRAMRLAMESDFGLNLLSPPMGHYLPTKIYDYVGGRLPCLSIGPEGDTSELLRERDCGVALPQDQTVIARAMDTWCDTLPRFSFKDVDQLGVDRLAAEYNTLINRIVGEPHG</sequence>